<evidence type="ECO:0000313" key="3">
    <source>
        <dbReference type="Proteomes" id="UP001162640"/>
    </source>
</evidence>
<sequence>MHSRLSLRLTPTLRASLSRTISTTSPVLGGAGPVIHETMMHYPKPEKINDKHRSNGMKQVFDVPPIEVDGDVAGKLSPKINEPHIKQQTLTTTLNIVCEGGAGALGHPVEYITLKIHSSTDRLAGVCKYCSLRYVGKKH</sequence>
<name>A0A9W7AXZ1_9STRA</name>
<gene>
    <name evidence="2" type="ORF">TL16_g08769</name>
</gene>
<organism evidence="2 3">
    <name type="scientific">Triparma laevis f. inornata</name>
    <dbReference type="NCBI Taxonomy" id="1714386"/>
    <lineage>
        <taxon>Eukaryota</taxon>
        <taxon>Sar</taxon>
        <taxon>Stramenopiles</taxon>
        <taxon>Ochrophyta</taxon>
        <taxon>Bolidophyceae</taxon>
        <taxon>Parmales</taxon>
        <taxon>Triparmaceae</taxon>
        <taxon>Triparma</taxon>
    </lineage>
</organism>
<protein>
    <recommendedName>
        <fullName evidence="1">Zinc finger CHCC-type domain-containing protein</fullName>
    </recommendedName>
</protein>
<accession>A0A9W7AXZ1</accession>
<proteinExistence type="predicted"/>
<dbReference type="EMBL" id="BLQM01000292">
    <property type="protein sequence ID" value="GMH80961.1"/>
    <property type="molecule type" value="Genomic_DNA"/>
</dbReference>
<evidence type="ECO:0000259" key="1">
    <source>
        <dbReference type="Pfam" id="PF10276"/>
    </source>
</evidence>
<dbReference type="AlphaFoldDB" id="A0A9W7AXZ1"/>
<dbReference type="Proteomes" id="UP001162640">
    <property type="component" value="Unassembled WGS sequence"/>
</dbReference>
<reference evidence="3" key="1">
    <citation type="journal article" date="2023" name="Commun. Biol.">
        <title>Genome analysis of Parmales, the sister group of diatoms, reveals the evolutionary specialization of diatoms from phago-mixotrophs to photoautotrophs.</title>
        <authorList>
            <person name="Ban H."/>
            <person name="Sato S."/>
            <person name="Yoshikawa S."/>
            <person name="Yamada K."/>
            <person name="Nakamura Y."/>
            <person name="Ichinomiya M."/>
            <person name="Sato N."/>
            <person name="Blanc-Mathieu R."/>
            <person name="Endo H."/>
            <person name="Kuwata A."/>
            <person name="Ogata H."/>
        </authorList>
    </citation>
    <scope>NUCLEOTIDE SEQUENCE [LARGE SCALE GENOMIC DNA]</scope>
</reference>
<evidence type="ECO:0000313" key="2">
    <source>
        <dbReference type="EMBL" id="GMH80961.1"/>
    </source>
</evidence>
<comment type="caution">
    <text evidence="2">The sequence shown here is derived from an EMBL/GenBank/DDBJ whole genome shotgun (WGS) entry which is preliminary data.</text>
</comment>
<dbReference type="Pfam" id="PF10276">
    <property type="entry name" value="zf-CHCC"/>
    <property type="match status" value="1"/>
</dbReference>
<dbReference type="InterPro" id="IPR019401">
    <property type="entry name" value="Znf_CHCC"/>
</dbReference>
<feature type="domain" description="Zinc finger CHCC-type" evidence="1">
    <location>
        <begin position="96"/>
        <end position="134"/>
    </location>
</feature>
<dbReference type="Gene3D" id="2.60.260.40">
    <property type="entry name" value="q5lls5 like domains"/>
    <property type="match status" value="1"/>
</dbReference>